<proteinExistence type="predicted"/>
<protein>
    <submittedName>
        <fullName evidence="1">Uncharacterized protein</fullName>
    </submittedName>
</protein>
<keyword evidence="2" id="KW-1185">Reference proteome</keyword>
<sequence>MLYHNPKTKITMWNDYLNLQFDVKGKTFTGFCMKIQDDFHLTYAVILEDCHSFCIWLDDKTSKWYSSKFTNLDPSVLDQIINRLGVQEQALA</sequence>
<dbReference type="EMBL" id="JABMKV010000001">
    <property type="protein sequence ID" value="NQX30660.1"/>
    <property type="molecule type" value="Genomic_DNA"/>
</dbReference>
<evidence type="ECO:0000313" key="1">
    <source>
        <dbReference type="EMBL" id="NQX30660.1"/>
    </source>
</evidence>
<gene>
    <name evidence="1" type="ORF">HQN85_02925</name>
</gene>
<organism evidence="1 2">
    <name type="scientific">Pedobacter boryungensis</name>
    <dbReference type="NCBI Taxonomy" id="869962"/>
    <lineage>
        <taxon>Bacteria</taxon>
        <taxon>Pseudomonadati</taxon>
        <taxon>Bacteroidota</taxon>
        <taxon>Sphingobacteriia</taxon>
        <taxon>Sphingobacteriales</taxon>
        <taxon>Sphingobacteriaceae</taxon>
        <taxon>Pedobacter</taxon>
    </lineage>
</organism>
<name>A0ABX2D9K4_9SPHI</name>
<evidence type="ECO:0000313" key="2">
    <source>
        <dbReference type="Proteomes" id="UP000762110"/>
    </source>
</evidence>
<reference evidence="1 2" key="1">
    <citation type="submission" date="2020-05" db="EMBL/GenBank/DDBJ databases">
        <title>Description of Pedobacter foliorum sp. nov.</title>
        <authorList>
            <person name="Qi S."/>
            <person name="Carlier A."/>
            <person name="Cnockaert M."/>
            <person name="Vandamme P."/>
        </authorList>
    </citation>
    <scope>NUCLEOTIDE SEQUENCE [LARGE SCALE GENOMIC DNA]</scope>
    <source>
        <strain evidence="1 2">LMG 31300</strain>
    </source>
</reference>
<dbReference type="Proteomes" id="UP000762110">
    <property type="component" value="Unassembled WGS sequence"/>
</dbReference>
<accession>A0ABX2D9K4</accession>
<comment type="caution">
    <text evidence="1">The sequence shown here is derived from an EMBL/GenBank/DDBJ whole genome shotgun (WGS) entry which is preliminary data.</text>
</comment>